<comment type="caution">
    <text evidence="1">The sequence shown here is derived from an EMBL/GenBank/DDBJ whole genome shotgun (WGS) entry which is preliminary data.</text>
</comment>
<dbReference type="InterPro" id="IPR022385">
    <property type="entry name" value="Rhs_assc_core"/>
</dbReference>
<reference evidence="1" key="2">
    <citation type="journal article" date="2014" name="ISME J.">
        <title>Microbial stratification in low pH oxic and suboxic macroscopic growths along an acid mine drainage.</title>
        <authorList>
            <person name="Mendez-Garcia C."/>
            <person name="Mesa V."/>
            <person name="Sprenger R.R."/>
            <person name="Richter M."/>
            <person name="Diez M.S."/>
            <person name="Solano J."/>
            <person name="Bargiela R."/>
            <person name="Golyshina O.V."/>
            <person name="Manteca A."/>
            <person name="Ramos J.L."/>
            <person name="Gallego J.R."/>
            <person name="Llorente I."/>
            <person name="Martins Dos Santos V.A."/>
            <person name="Jensen O.N."/>
            <person name="Pelaez A.I."/>
            <person name="Sanchez J."/>
            <person name="Ferrer M."/>
        </authorList>
    </citation>
    <scope>NUCLEOTIDE SEQUENCE</scope>
</reference>
<organism evidence="1">
    <name type="scientific">mine drainage metagenome</name>
    <dbReference type="NCBI Taxonomy" id="410659"/>
    <lineage>
        <taxon>unclassified sequences</taxon>
        <taxon>metagenomes</taxon>
        <taxon>ecological metagenomes</taxon>
    </lineage>
</organism>
<proteinExistence type="predicted"/>
<reference evidence="1" key="1">
    <citation type="submission" date="2013-08" db="EMBL/GenBank/DDBJ databases">
        <authorList>
            <person name="Mendez C."/>
            <person name="Richter M."/>
            <person name="Ferrer M."/>
            <person name="Sanchez J."/>
        </authorList>
    </citation>
    <scope>NUCLEOTIDE SEQUENCE</scope>
</reference>
<name>T1CCX5_9ZZZZ</name>
<dbReference type="NCBIfam" id="TIGR03696">
    <property type="entry name" value="Rhs_assc_core"/>
    <property type="match status" value="1"/>
</dbReference>
<gene>
    <name evidence="1" type="ORF">B1A_01122</name>
</gene>
<sequence length="129" mass="14575">TRLYFVRNRMFLTDVGGVSVGRWLQRDPIGYSGGVNLYEYVGGRAATGLDPTGTSGCGQLLDQINELRQEELKKNAEASRIVSELQHRPPPSWYESIYLKLEFTADIAEATALHNQANFFEDIYRLTCK</sequence>
<protein>
    <recommendedName>
        <fullName evidence="2">YD repeat-containing protein</fullName>
    </recommendedName>
</protein>
<evidence type="ECO:0008006" key="2">
    <source>
        <dbReference type="Google" id="ProtNLM"/>
    </source>
</evidence>
<feature type="non-terminal residue" evidence="1">
    <location>
        <position position="1"/>
    </location>
</feature>
<accession>T1CCX5</accession>
<evidence type="ECO:0000313" key="1">
    <source>
        <dbReference type="EMBL" id="EQD80217.1"/>
    </source>
</evidence>
<dbReference type="EMBL" id="AUZX01000851">
    <property type="protein sequence ID" value="EQD80217.1"/>
    <property type="molecule type" value="Genomic_DNA"/>
</dbReference>
<feature type="non-terminal residue" evidence="1">
    <location>
        <position position="129"/>
    </location>
</feature>
<dbReference type="Gene3D" id="2.180.10.10">
    <property type="entry name" value="RHS repeat-associated core"/>
    <property type="match status" value="1"/>
</dbReference>
<dbReference type="AlphaFoldDB" id="T1CCX5"/>